<name>A0A6B0YT31_9CHLR</name>
<dbReference type="Pfam" id="PF01699">
    <property type="entry name" value="Na_Ca_ex"/>
    <property type="match status" value="2"/>
</dbReference>
<dbReference type="InterPro" id="IPR004837">
    <property type="entry name" value="NaCa_Exmemb"/>
</dbReference>
<feature type="transmembrane region" description="Helical" evidence="6">
    <location>
        <begin position="74"/>
        <end position="96"/>
    </location>
</feature>
<accession>A0A6B0YT31</accession>
<feature type="transmembrane region" description="Helical" evidence="6">
    <location>
        <begin position="222"/>
        <end position="241"/>
    </location>
</feature>
<protein>
    <submittedName>
        <fullName evidence="8">Calcium/sodium antiporter</fullName>
    </submittedName>
</protein>
<feature type="transmembrane region" description="Helical" evidence="6">
    <location>
        <begin position="38"/>
        <end position="62"/>
    </location>
</feature>
<evidence type="ECO:0000256" key="1">
    <source>
        <dbReference type="ARBA" id="ARBA00004141"/>
    </source>
</evidence>
<evidence type="ECO:0000313" key="8">
    <source>
        <dbReference type="EMBL" id="MXY93275.1"/>
    </source>
</evidence>
<dbReference type="GO" id="GO:0005886">
    <property type="term" value="C:plasma membrane"/>
    <property type="evidence" value="ECO:0007669"/>
    <property type="project" value="TreeGrafter"/>
</dbReference>
<feature type="transmembrane region" description="Helical" evidence="6">
    <location>
        <begin position="6"/>
        <end position="26"/>
    </location>
</feature>
<feature type="transmembrane region" description="Helical" evidence="6">
    <location>
        <begin position="325"/>
        <end position="342"/>
    </location>
</feature>
<feature type="compositionally biased region" description="Low complexity" evidence="5">
    <location>
        <begin position="170"/>
        <end position="188"/>
    </location>
</feature>
<organism evidence="8">
    <name type="scientific">Caldilineaceae bacterium SB0664_bin_27</name>
    <dbReference type="NCBI Taxonomy" id="2605260"/>
    <lineage>
        <taxon>Bacteria</taxon>
        <taxon>Bacillati</taxon>
        <taxon>Chloroflexota</taxon>
        <taxon>Caldilineae</taxon>
        <taxon>Caldilineales</taxon>
        <taxon>Caldilineaceae</taxon>
    </lineage>
</organism>
<dbReference type="GO" id="GO:0008273">
    <property type="term" value="F:calcium, potassium:sodium antiporter activity"/>
    <property type="evidence" value="ECO:0007669"/>
    <property type="project" value="TreeGrafter"/>
</dbReference>
<dbReference type="Gene3D" id="1.20.1420.30">
    <property type="entry name" value="NCX, central ion-binding region"/>
    <property type="match status" value="2"/>
</dbReference>
<evidence type="ECO:0000256" key="4">
    <source>
        <dbReference type="ARBA" id="ARBA00023136"/>
    </source>
</evidence>
<gene>
    <name evidence="8" type="ORF">F4Y42_07485</name>
</gene>
<comment type="subcellular location">
    <subcellularLocation>
        <location evidence="1">Membrane</location>
        <topology evidence="1">Multi-pass membrane protein</topology>
    </subcellularLocation>
</comment>
<proteinExistence type="predicted"/>
<keyword evidence="2 6" id="KW-0812">Transmembrane</keyword>
<feature type="transmembrane region" description="Helical" evidence="6">
    <location>
        <begin position="292"/>
        <end position="313"/>
    </location>
</feature>
<dbReference type="AlphaFoldDB" id="A0A6B0YT31"/>
<dbReference type="GO" id="GO:0006874">
    <property type="term" value="P:intracellular calcium ion homeostasis"/>
    <property type="evidence" value="ECO:0007669"/>
    <property type="project" value="TreeGrafter"/>
</dbReference>
<evidence type="ECO:0000256" key="3">
    <source>
        <dbReference type="ARBA" id="ARBA00022989"/>
    </source>
</evidence>
<comment type="caution">
    <text evidence="8">The sequence shown here is derived from an EMBL/GenBank/DDBJ whole genome shotgun (WGS) entry which is preliminary data.</text>
</comment>
<feature type="domain" description="Sodium/calcium exchanger membrane region" evidence="7">
    <location>
        <begin position="227"/>
        <end position="367"/>
    </location>
</feature>
<dbReference type="InterPro" id="IPR004481">
    <property type="entry name" value="K/Na/Ca-exchanger"/>
</dbReference>
<evidence type="ECO:0000256" key="2">
    <source>
        <dbReference type="ARBA" id="ARBA00022692"/>
    </source>
</evidence>
<reference evidence="8" key="1">
    <citation type="submission" date="2019-09" db="EMBL/GenBank/DDBJ databases">
        <title>Characterisation of the sponge microbiome using genome-centric metagenomics.</title>
        <authorList>
            <person name="Engelberts J.P."/>
            <person name="Robbins S.J."/>
            <person name="De Goeij J.M."/>
            <person name="Aranda M."/>
            <person name="Bell S.C."/>
            <person name="Webster N.S."/>
        </authorList>
    </citation>
    <scope>NUCLEOTIDE SEQUENCE</scope>
    <source>
        <strain evidence="8">SB0664_bin_27</strain>
    </source>
</reference>
<dbReference type="NCBIfam" id="TIGR00367">
    <property type="entry name" value="calcium/sodium antiporter"/>
    <property type="match status" value="1"/>
</dbReference>
<evidence type="ECO:0000256" key="6">
    <source>
        <dbReference type="SAM" id="Phobius"/>
    </source>
</evidence>
<feature type="transmembrane region" description="Helical" evidence="6">
    <location>
        <begin position="131"/>
        <end position="149"/>
    </location>
</feature>
<dbReference type="PANTHER" id="PTHR10846:SF8">
    <property type="entry name" value="INNER MEMBRANE PROTEIN YRBG"/>
    <property type="match status" value="1"/>
</dbReference>
<feature type="region of interest" description="Disordered" evidence="5">
    <location>
        <begin position="170"/>
        <end position="190"/>
    </location>
</feature>
<dbReference type="EMBL" id="VXRG01000065">
    <property type="protein sequence ID" value="MXY93275.1"/>
    <property type="molecule type" value="Genomic_DNA"/>
</dbReference>
<dbReference type="PANTHER" id="PTHR10846">
    <property type="entry name" value="SODIUM/POTASSIUM/CALCIUM EXCHANGER"/>
    <property type="match status" value="1"/>
</dbReference>
<feature type="transmembrane region" description="Helical" evidence="6">
    <location>
        <begin position="261"/>
        <end position="285"/>
    </location>
</feature>
<keyword evidence="3 6" id="KW-1133">Transmembrane helix</keyword>
<dbReference type="GO" id="GO:0005262">
    <property type="term" value="F:calcium channel activity"/>
    <property type="evidence" value="ECO:0007669"/>
    <property type="project" value="TreeGrafter"/>
</dbReference>
<keyword evidence="4 6" id="KW-0472">Membrane</keyword>
<evidence type="ECO:0000256" key="5">
    <source>
        <dbReference type="SAM" id="MobiDB-lite"/>
    </source>
</evidence>
<feature type="domain" description="Sodium/calcium exchanger membrane region" evidence="7">
    <location>
        <begin position="7"/>
        <end position="149"/>
    </location>
</feature>
<sequence length="377" mass="39723">MNSLVFNILIFLVGFALLTGGADFLVRGASRLAVRLNVPLVVIGLTVVAFGTSLPELVVSLIANLQGGTKANLAIGNVVGSNIANLALILGVVALLRPLPVDRQLIQREYPLMIGVSLLFTFMAWDGQVVRWEGVLLFLGLLGFIYWSYVGSRSLAAEKESEALEYIGGEAEAGPSSEDSADAAGSEAEGPESELAQSQERIARAARNPLLPAAISGLLRSLLLRDIGMVVIGISILVFGADLLVDSATFIARYFGVSELVIGLSLVALGTSLPELAASVVAILYKRGDIALGNLVGSNLFNMLAIVGIAAGVRALPAPLTMRCVDFPAMLVIAVLPLLLVLRAPHMVSRWKGAVMLTLYLAYTIGIFVIEQGNGIC</sequence>
<feature type="transmembrane region" description="Helical" evidence="6">
    <location>
        <begin position="354"/>
        <end position="370"/>
    </location>
</feature>
<dbReference type="InterPro" id="IPR044880">
    <property type="entry name" value="NCX_ion-bd_dom_sf"/>
</dbReference>
<evidence type="ECO:0000259" key="7">
    <source>
        <dbReference type="Pfam" id="PF01699"/>
    </source>
</evidence>